<name>A0ABX0SCQ2_9ACTN</name>
<evidence type="ECO:0000313" key="2">
    <source>
        <dbReference type="Proteomes" id="UP000749311"/>
    </source>
</evidence>
<evidence type="ECO:0000313" key="1">
    <source>
        <dbReference type="EMBL" id="NIH56172.1"/>
    </source>
</evidence>
<protein>
    <submittedName>
        <fullName evidence="1">Uncharacterized protein</fullName>
    </submittedName>
</protein>
<sequence>MAHRNPNRLDAAETTELREALGRRPDVLVAAHGPEATAAVLHDVFAVRRPGGWNLVAWVDIRTGSWDYESRRLRWELVDGTKDDVVLTEPGQMPVTFAERVQASIAVQRQVQLPDGLGSVTLVGRRQPGSSDPISWQAQGLGRTDLGNPAIAKHVVGLIGELRREFD</sequence>
<accession>A0ABX0SCQ2</accession>
<dbReference type="Proteomes" id="UP000749311">
    <property type="component" value="Unassembled WGS sequence"/>
</dbReference>
<keyword evidence="2" id="KW-1185">Reference proteome</keyword>
<gene>
    <name evidence="1" type="ORF">FB473_000817</name>
</gene>
<reference evidence="1 2" key="1">
    <citation type="submission" date="2020-02" db="EMBL/GenBank/DDBJ databases">
        <title>Sequencing the genomes of 1000 actinobacteria strains.</title>
        <authorList>
            <person name="Klenk H.-P."/>
        </authorList>
    </citation>
    <scope>NUCLEOTIDE SEQUENCE [LARGE SCALE GENOMIC DNA]</scope>
    <source>
        <strain evidence="1 2">DSM 19609</strain>
    </source>
</reference>
<comment type="caution">
    <text evidence="1">The sequence shown here is derived from an EMBL/GenBank/DDBJ whole genome shotgun (WGS) entry which is preliminary data.</text>
</comment>
<proteinExistence type="predicted"/>
<dbReference type="EMBL" id="JAAMOZ010000001">
    <property type="protein sequence ID" value="NIH56172.1"/>
    <property type="molecule type" value="Genomic_DNA"/>
</dbReference>
<dbReference type="RefSeq" id="WP_167165072.1">
    <property type="nucleotide sequence ID" value="NZ_BAAAOO010000002.1"/>
</dbReference>
<organism evidence="1 2">
    <name type="scientific">Brooklawnia cerclae</name>
    <dbReference type="NCBI Taxonomy" id="349934"/>
    <lineage>
        <taxon>Bacteria</taxon>
        <taxon>Bacillati</taxon>
        <taxon>Actinomycetota</taxon>
        <taxon>Actinomycetes</taxon>
        <taxon>Propionibacteriales</taxon>
        <taxon>Propionibacteriaceae</taxon>
        <taxon>Brooklawnia</taxon>
    </lineage>
</organism>